<dbReference type="EMBL" id="BMAR01000026">
    <property type="protein sequence ID" value="GFR48855.1"/>
    <property type="molecule type" value="Genomic_DNA"/>
</dbReference>
<dbReference type="GO" id="GO:0035556">
    <property type="term" value="P:intracellular signal transduction"/>
    <property type="evidence" value="ECO:0007669"/>
    <property type="project" value="InterPro"/>
</dbReference>
<dbReference type="PROSITE" id="PS50125">
    <property type="entry name" value="GUANYLATE_CYCLASE_2"/>
    <property type="match status" value="2"/>
</dbReference>
<feature type="domain" description="Guanylate cyclase" evidence="3">
    <location>
        <begin position="1010"/>
        <end position="1155"/>
    </location>
</feature>
<evidence type="ECO:0000259" key="3">
    <source>
        <dbReference type="PROSITE" id="PS50125"/>
    </source>
</evidence>
<dbReference type="InterPro" id="IPR029787">
    <property type="entry name" value="Nucleotide_cyclase"/>
</dbReference>
<proteinExistence type="predicted"/>
<dbReference type="Gene3D" id="3.40.190.10">
    <property type="entry name" value="Periplasmic binding protein-like II"/>
    <property type="match status" value="1"/>
</dbReference>
<dbReference type="Pfam" id="PF00211">
    <property type="entry name" value="Guanylate_cyc"/>
    <property type="match status" value="1"/>
</dbReference>
<dbReference type="InterPro" id="IPR001054">
    <property type="entry name" value="A/G_cyclase"/>
</dbReference>
<dbReference type="SMART" id="SM00044">
    <property type="entry name" value="CYCc"/>
    <property type="match status" value="1"/>
</dbReference>
<evidence type="ECO:0000256" key="2">
    <source>
        <dbReference type="SAM" id="SignalP"/>
    </source>
</evidence>
<evidence type="ECO:0000313" key="5">
    <source>
        <dbReference type="Proteomes" id="UP001054857"/>
    </source>
</evidence>
<dbReference type="InterPro" id="IPR050697">
    <property type="entry name" value="Adenylyl/Guanylyl_Cyclase_3/4"/>
</dbReference>
<name>A0AAD3DVI0_9CHLO</name>
<feature type="signal peptide" evidence="2">
    <location>
        <begin position="1"/>
        <end position="23"/>
    </location>
</feature>
<dbReference type="SUPFAM" id="SSF55073">
    <property type="entry name" value="Nucleotide cyclase"/>
    <property type="match status" value="2"/>
</dbReference>
<feature type="chain" id="PRO_5041907911" description="Guanylate cyclase domain-containing protein" evidence="2">
    <location>
        <begin position="24"/>
        <end position="1314"/>
    </location>
</feature>
<keyword evidence="2" id="KW-0732">Signal</keyword>
<comment type="caution">
    <text evidence="4">The sequence shown here is derived from an EMBL/GenBank/DDBJ whole genome shotgun (WGS) entry which is preliminary data.</text>
</comment>
<reference evidence="4 5" key="1">
    <citation type="journal article" date="2021" name="Sci. Rep.">
        <title>Genome sequencing of the multicellular alga Astrephomene provides insights into convergent evolution of germ-soma differentiation.</title>
        <authorList>
            <person name="Yamashita S."/>
            <person name="Yamamoto K."/>
            <person name="Matsuzaki R."/>
            <person name="Suzuki S."/>
            <person name="Yamaguchi H."/>
            <person name="Hirooka S."/>
            <person name="Minakuchi Y."/>
            <person name="Miyagishima S."/>
            <person name="Kawachi M."/>
            <person name="Toyoda A."/>
            <person name="Nozaki H."/>
        </authorList>
    </citation>
    <scope>NUCLEOTIDE SEQUENCE [LARGE SCALE GENOMIC DNA]</scope>
    <source>
        <strain evidence="4 5">NIES-4017</strain>
    </source>
</reference>
<evidence type="ECO:0000256" key="1">
    <source>
        <dbReference type="SAM" id="MobiDB-lite"/>
    </source>
</evidence>
<dbReference type="FunFam" id="3.30.70.1230:FF:000062">
    <property type="entry name" value="Predicted protein"/>
    <property type="match status" value="1"/>
</dbReference>
<evidence type="ECO:0000313" key="4">
    <source>
        <dbReference type="EMBL" id="GFR48855.1"/>
    </source>
</evidence>
<dbReference type="PROSITE" id="PS51257">
    <property type="entry name" value="PROKAR_LIPOPROTEIN"/>
    <property type="match status" value="1"/>
</dbReference>
<dbReference type="CDD" id="cd07302">
    <property type="entry name" value="CHD"/>
    <property type="match status" value="1"/>
</dbReference>
<dbReference type="Gene3D" id="3.30.70.1230">
    <property type="entry name" value="Nucleotide cyclase"/>
    <property type="match status" value="2"/>
</dbReference>
<organism evidence="4 5">
    <name type="scientific">Astrephomene gubernaculifera</name>
    <dbReference type="NCBI Taxonomy" id="47775"/>
    <lineage>
        <taxon>Eukaryota</taxon>
        <taxon>Viridiplantae</taxon>
        <taxon>Chlorophyta</taxon>
        <taxon>core chlorophytes</taxon>
        <taxon>Chlorophyceae</taxon>
        <taxon>CS clade</taxon>
        <taxon>Chlamydomonadales</taxon>
        <taxon>Astrephomenaceae</taxon>
        <taxon>Astrephomene</taxon>
    </lineage>
</organism>
<dbReference type="PANTHER" id="PTHR43081:SF1">
    <property type="entry name" value="ADENYLATE CYCLASE, TERMINAL-DIFFERENTIATION SPECIFIC"/>
    <property type="match status" value="1"/>
</dbReference>
<gene>
    <name evidence="4" type="ORF">Agub_g10809</name>
</gene>
<accession>A0AAD3DVI0</accession>
<dbReference type="GO" id="GO:0009190">
    <property type="term" value="P:cyclic nucleotide biosynthetic process"/>
    <property type="evidence" value="ECO:0007669"/>
    <property type="project" value="InterPro"/>
</dbReference>
<protein>
    <recommendedName>
        <fullName evidence="3">Guanylate cyclase domain-containing protein</fullName>
    </recommendedName>
</protein>
<keyword evidence="5" id="KW-1185">Reference proteome</keyword>
<dbReference type="SUPFAM" id="SSF53850">
    <property type="entry name" value="Periplasmic binding protein-like II"/>
    <property type="match status" value="1"/>
</dbReference>
<feature type="compositionally biased region" description="Pro residues" evidence="1">
    <location>
        <begin position="456"/>
        <end position="467"/>
    </location>
</feature>
<feature type="region of interest" description="Disordered" evidence="1">
    <location>
        <begin position="448"/>
        <end position="467"/>
    </location>
</feature>
<feature type="domain" description="Guanylate cyclase" evidence="3">
    <location>
        <begin position="700"/>
        <end position="758"/>
    </location>
</feature>
<sequence>MAHRCFLPFVLLLVACSFSMAAGQDTSDNKLLCMAEMVSNIENSCSRPDISGYYVALESLLKDYLKKCFHTNFTSNRALHTMLPDLGTDVTSYLKSLSDSFKDLEGIEVGPTFIPAAQINSEIEFELEHNLTNSHDGWILDPMGIGSIFNYDGFQDLTEVVRDPLVVNNVSTDVIHWAGVHPYFQNTSVYYDSTQRKFVVVVLPLDGNIKLLYYRRDVFDSYKLSVPRTWEEVVDVATKLQSLKLDLNDDGLADYGFCFDRRTDCHQGYFDLMSILAPYLQYNGSSQGVVFDPNTIRLTDKNPALVDNPAMTRALQLYSQLIALSPADTNVTDTCDVSGAAPADAGVSMAARFANGSCLMGVGLGSFFKAFNASAYRGQLGVALMPGSFEVLNRTSNQLVNCTAELCPFATHVPATNPAVTTSTLTDSTADAAAPAAANVSSSSASGNGSVLAASPSPPQLPPPPPPVATRWLNRAPFAAGGGWVAAVSARTPSDYRNLSIDFFAQLSSPEESWSRMLMAGSPFDPYRLEHFSNLSRWVEAGYLENDTTAYLGRANESFNHPNIVLDLRTPSTKTFRDIYESGLANLTSGSSVDSVVALMNASFAKLLLDPQQKALRTLLADTYLATINYNNIQFLNGTSSTDSKGGEGSPSWLPIAIVLPTVGALLLIAAGVVYEVRNTRKHKNLFGKVVPPGVGPDTTILVSEIQDFAQLAKSLPAEVVDRLLKDHHDCLRRLLLRHSGYEGSCEADSFVLAFHSPKDALLFAMEAQAALLQVVWPADVLALPACAPLYVQGIMSTAKPKALDDILDVGDEPIAPASASKMKGFSPAGLRSHDHSRANHFGSSGATLPSLVNVPATETYTFSNACRRAWKEASKDDPNKVLIFRGPRLRMGLHAGVHSEHDISHSKADGRTTYSGDTVVMARAVAQAAQGGTVLLSEETYKKLPLERLWDKYLVLHMGEHRLRDTLPNLNLYHALNRTLEGRLAYVGPISSLLQVDPGVLDAPVGCVTVAFMYVVGAQTLLSWNADVAQQAIKIFHTVVGDELKRRKGYLVEAVDGLFLAAFQRPSDAILWALECNEAMIKQDWPEDLLAHELCEELVISAPTKEGEVINTVVFRGLRLKTGVDTGQVLGEVHAMTGRMTYRGKVMNRAARIASTASTGQVLCSSDSWQLAMTADAQVMLSNKVSGTSLGQFRLKGVAEKIEIHHCRKVSNVAPARRASSLVMSMADHWKWEQHLSAHAGGGGGVGGGVGGVGGGAVGPEDILLGGDSLRGAMLSPRSFTRPGSFRQRKNSDTQLDAANAAHLGIELAPDEV</sequence>
<dbReference type="Proteomes" id="UP001054857">
    <property type="component" value="Unassembled WGS sequence"/>
</dbReference>
<dbReference type="PANTHER" id="PTHR43081">
    <property type="entry name" value="ADENYLATE CYCLASE, TERMINAL-DIFFERENTIATION SPECIFIC-RELATED"/>
    <property type="match status" value="1"/>
</dbReference>